<accession>A0ABQ9VPI5</accession>
<dbReference type="Proteomes" id="UP001266305">
    <property type="component" value="Unassembled WGS sequence"/>
</dbReference>
<reference evidence="2 3" key="1">
    <citation type="submission" date="2023-05" db="EMBL/GenBank/DDBJ databases">
        <title>B98-5 Cell Line De Novo Hybrid Assembly: An Optical Mapping Approach.</title>
        <authorList>
            <person name="Kananen K."/>
            <person name="Auerbach J.A."/>
            <person name="Kautto E."/>
            <person name="Blachly J.S."/>
        </authorList>
    </citation>
    <scope>NUCLEOTIDE SEQUENCE [LARGE SCALE GENOMIC DNA]</scope>
    <source>
        <strain evidence="2">B95-8</strain>
        <tissue evidence="2">Cell line</tissue>
    </source>
</reference>
<comment type="caution">
    <text evidence="2">The sequence shown here is derived from an EMBL/GenBank/DDBJ whole genome shotgun (WGS) entry which is preliminary data.</text>
</comment>
<organism evidence="2 3">
    <name type="scientific">Saguinus oedipus</name>
    <name type="common">Cotton-top tamarin</name>
    <name type="synonym">Oedipomidas oedipus</name>
    <dbReference type="NCBI Taxonomy" id="9490"/>
    <lineage>
        <taxon>Eukaryota</taxon>
        <taxon>Metazoa</taxon>
        <taxon>Chordata</taxon>
        <taxon>Craniata</taxon>
        <taxon>Vertebrata</taxon>
        <taxon>Euteleostomi</taxon>
        <taxon>Mammalia</taxon>
        <taxon>Eutheria</taxon>
        <taxon>Euarchontoglires</taxon>
        <taxon>Primates</taxon>
        <taxon>Haplorrhini</taxon>
        <taxon>Platyrrhini</taxon>
        <taxon>Cebidae</taxon>
        <taxon>Callitrichinae</taxon>
        <taxon>Saguinus</taxon>
    </lineage>
</organism>
<proteinExistence type="predicted"/>
<sequence length="133" mass="14045">MDLLSYFKQPVAATRTVVQAADYMHVALGLLEEKLQPQQSGPFNVTDVLTEPQLRLLSQASGCALQDQPERCGRKYRTITGRCNNRCARGCTCGGASLPAPILFLLAEPSPGPAPANPTPYPPPPTAAGGDPG</sequence>
<keyword evidence="3" id="KW-1185">Reference proteome</keyword>
<feature type="compositionally biased region" description="Pro residues" evidence="1">
    <location>
        <begin position="110"/>
        <end position="126"/>
    </location>
</feature>
<dbReference type="EMBL" id="JASSZA010000005">
    <property type="protein sequence ID" value="KAK2111289.1"/>
    <property type="molecule type" value="Genomic_DNA"/>
</dbReference>
<evidence type="ECO:0000313" key="2">
    <source>
        <dbReference type="EMBL" id="KAK2111289.1"/>
    </source>
</evidence>
<name>A0ABQ9VPI5_SAGOE</name>
<protein>
    <submittedName>
        <fullName evidence="2">Uncharacterized protein</fullName>
    </submittedName>
</protein>
<evidence type="ECO:0000313" key="3">
    <source>
        <dbReference type="Proteomes" id="UP001266305"/>
    </source>
</evidence>
<evidence type="ECO:0000256" key="1">
    <source>
        <dbReference type="SAM" id="MobiDB-lite"/>
    </source>
</evidence>
<gene>
    <name evidence="2" type="ORF">P7K49_011035</name>
</gene>
<feature type="region of interest" description="Disordered" evidence="1">
    <location>
        <begin position="107"/>
        <end position="133"/>
    </location>
</feature>